<evidence type="ECO:0000256" key="4">
    <source>
        <dbReference type="ARBA" id="ARBA00022989"/>
    </source>
</evidence>
<reference evidence="8 9" key="1">
    <citation type="submission" date="2020-09" db="EMBL/GenBank/DDBJ databases">
        <title>Biosynthesis of the nuclear factor of activated T cells inhibitor NFAT-133 and its congeners in Streptomyces pactum.</title>
        <authorList>
            <person name="Zhou W."/>
            <person name="Posri P."/>
            <person name="Abugrain M.E."/>
            <person name="Weisberg A.J."/>
            <person name="Chang J.H."/>
            <person name="Mahmud T."/>
        </authorList>
    </citation>
    <scope>NUCLEOTIDE SEQUENCE [LARGE SCALE GENOMIC DNA]</scope>
    <source>
        <strain evidence="8 9">ATCC 27456</strain>
    </source>
</reference>
<gene>
    <name evidence="8" type="ORF">IHE55_00100</name>
</gene>
<accession>A0ABS0NDR2</accession>
<proteinExistence type="inferred from homology"/>
<feature type="transmembrane region" description="Helical" evidence="6">
    <location>
        <begin position="236"/>
        <end position="258"/>
    </location>
</feature>
<dbReference type="InterPro" id="IPR000620">
    <property type="entry name" value="EamA_dom"/>
</dbReference>
<feature type="transmembrane region" description="Helical" evidence="6">
    <location>
        <begin position="92"/>
        <end position="112"/>
    </location>
</feature>
<evidence type="ECO:0000313" key="8">
    <source>
        <dbReference type="EMBL" id="MBH5333287.1"/>
    </source>
</evidence>
<keyword evidence="5 6" id="KW-0472">Membrane</keyword>
<evidence type="ECO:0000256" key="5">
    <source>
        <dbReference type="ARBA" id="ARBA00023136"/>
    </source>
</evidence>
<evidence type="ECO:0000259" key="7">
    <source>
        <dbReference type="Pfam" id="PF00892"/>
    </source>
</evidence>
<feature type="transmembrane region" description="Helical" evidence="6">
    <location>
        <begin position="179"/>
        <end position="196"/>
    </location>
</feature>
<dbReference type="PANTHER" id="PTHR32322:SF9">
    <property type="entry name" value="AMINO-ACID METABOLITE EFFLUX PUMP-RELATED"/>
    <property type="match status" value="1"/>
</dbReference>
<feature type="transmembrane region" description="Helical" evidence="6">
    <location>
        <begin position="124"/>
        <end position="141"/>
    </location>
</feature>
<protein>
    <submittedName>
        <fullName evidence="8">DMT family transporter</fullName>
    </submittedName>
</protein>
<evidence type="ECO:0000256" key="2">
    <source>
        <dbReference type="ARBA" id="ARBA00007362"/>
    </source>
</evidence>
<evidence type="ECO:0000313" key="9">
    <source>
        <dbReference type="Proteomes" id="UP000807371"/>
    </source>
</evidence>
<comment type="subcellular location">
    <subcellularLocation>
        <location evidence="1">Membrane</location>
        <topology evidence="1">Multi-pass membrane protein</topology>
    </subcellularLocation>
</comment>
<dbReference type="RefSeq" id="WP_197987129.1">
    <property type="nucleotide sequence ID" value="NZ_JACYXC010000001.1"/>
</dbReference>
<organism evidence="8 9">
    <name type="scientific">Streptomyces pactum</name>
    <dbReference type="NCBI Taxonomy" id="68249"/>
    <lineage>
        <taxon>Bacteria</taxon>
        <taxon>Bacillati</taxon>
        <taxon>Actinomycetota</taxon>
        <taxon>Actinomycetes</taxon>
        <taxon>Kitasatosporales</taxon>
        <taxon>Streptomycetaceae</taxon>
        <taxon>Streptomyces</taxon>
    </lineage>
</organism>
<dbReference type="InterPro" id="IPR050638">
    <property type="entry name" value="AA-Vitamin_Transporters"/>
</dbReference>
<feature type="domain" description="EamA" evidence="7">
    <location>
        <begin position="6"/>
        <end position="138"/>
    </location>
</feature>
<feature type="transmembrane region" description="Helical" evidence="6">
    <location>
        <begin position="264"/>
        <end position="282"/>
    </location>
</feature>
<feature type="transmembrane region" description="Helical" evidence="6">
    <location>
        <begin position="208"/>
        <end position="229"/>
    </location>
</feature>
<dbReference type="Proteomes" id="UP000807371">
    <property type="component" value="Unassembled WGS sequence"/>
</dbReference>
<comment type="similarity">
    <text evidence="2">Belongs to the EamA transporter family.</text>
</comment>
<dbReference type="SUPFAM" id="SSF103481">
    <property type="entry name" value="Multidrug resistance efflux transporter EmrE"/>
    <property type="match status" value="2"/>
</dbReference>
<feature type="transmembrane region" description="Helical" evidence="6">
    <location>
        <begin position="33"/>
        <end position="53"/>
    </location>
</feature>
<comment type="caution">
    <text evidence="8">The sequence shown here is derived from an EMBL/GenBank/DDBJ whole genome shotgun (WGS) entry which is preliminary data.</text>
</comment>
<dbReference type="InterPro" id="IPR037185">
    <property type="entry name" value="EmrE-like"/>
</dbReference>
<sequence length="298" mass="29672">MSLTGSLRLAALALLWGSNYLLIKVAGPEFGPAQILTLRLATGAAVLLAVGAVRGERLPRDGRTWVRLTAAAVIANDVPYFLFAWAGQYVDSALAGTCNAAAPLFTVVVVVAAGQRRELRAGQLAGVGIGFAGVVVLLAPWGSPGAVVATGACLVAAACYGVGFVYIGRVLGDSGHGPLALAAGQLTAATAVSLLAGPLLLRPVEADVGATAAVLALGALGTGAAYLLNLRLIAEAGAVAASLVSYLLPLVAVCLGVLLLDEPVGWSLAVGGAAVLVGVVLGERRPARDTLARQSAGG</sequence>
<keyword evidence="9" id="KW-1185">Reference proteome</keyword>
<name>A0ABS0NDR2_9ACTN</name>
<feature type="transmembrane region" description="Helical" evidence="6">
    <location>
        <begin position="65"/>
        <end position="86"/>
    </location>
</feature>
<keyword evidence="3 6" id="KW-0812">Transmembrane</keyword>
<feature type="domain" description="EamA" evidence="7">
    <location>
        <begin position="153"/>
        <end position="281"/>
    </location>
</feature>
<evidence type="ECO:0000256" key="1">
    <source>
        <dbReference type="ARBA" id="ARBA00004141"/>
    </source>
</evidence>
<keyword evidence="4 6" id="KW-1133">Transmembrane helix</keyword>
<dbReference type="PANTHER" id="PTHR32322">
    <property type="entry name" value="INNER MEMBRANE TRANSPORTER"/>
    <property type="match status" value="1"/>
</dbReference>
<dbReference type="EMBL" id="JACYXC010000001">
    <property type="protein sequence ID" value="MBH5333287.1"/>
    <property type="molecule type" value="Genomic_DNA"/>
</dbReference>
<feature type="transmembrane region" description="Helical" evidence="6">
    <location>
        <begin position="147"/>
        <end position="167"/>
    </location>
</feature>
<dbReference type="Pfam" id="PF00892">
    <property type="entry name" value="EamA"/>
    <property type="match status" value="2"/>
</dbReference>
<evidence type="ECO:0000256" key="3">
    <source>
        <dbReference type="ARBA" id="ARBA00022692"/>
    </source>
</evidence>
<evidence type="ECO:0000256" key="6">
    <source>
        <dbReference type="SAM" id="Phobius"/>
    </source>
</evidence>